<protein>
    <submittedName>
        <fullName evidence="5">Brr2 N-terminal helicase PWI domain-containing protein</fullName>
    </submittedName>
</protein>
<accession>A0A915LVN9</accession>
<evidence type="ECO:0000259" key="3">
    <source>
        <dbReference type="Pfam" id="PF21188"/>
    </source>
</evidence>
<evidence type="ECO:0000313" key="5">
    <source>
        <dbReference type="WBParaSite" id="scaffold20699_cov272.g19544"/>
    </source>
</evidence>
<evidence type="ECO:0000259" key="2">
    <source>
        <dbReference type="Pfam" id="PF18149"/>
    </source>
</evidence>
<keyword evidence="4" id="KW-1185">Reference proteome</keyword>
<evidence type="ECO:0000313" key="4">
    <source>
        <dbReference type="Proteomes" id="UP000887561"/>
    </source>
</evidence>
<dbReference type="AlphaFoldDB" id="A0A915LVN9"/>
<dbReference type="WBParaSite" id="scaffold20699_cov272.g19544">
    <property type="protein sequence ID" value="scaffold20699_cov272.g19544"/>
    <property type="gene ID" value="scaffold20699_cov272.g19544"/>
</dbReference>
<feature type="region of interest" description="Disordered" evidence="1">
    <location>
        <begin position="54"/>
        <end position="81"/>
    </location>
</feature>
<organism evidence="4 5">
    <name type="scientific">Meloidogyne javanica</name>
    <name type="common">Root-knot nematode worm</name>
    <dbReference type="NCBI Taxonomy" id="6303"/>
    <lineage>
        <taxon>Eukaryota</taxon>
        <taxon>Metazoa</taxon>
        <taxon>Ecdysozoa</taxon>
        <taxon>Nematoda</taxon>
        <taxon>Chromadorea</taxon>
        <taxon>Rhabditida</taxon>
        <taxon>Tylenchina</taxon>
        <taxon>Tylenchomorpha</taxon>
        <taxon>Tylenchoidea</taxon>
        <taxon>Meloidogynidae</taxon>
        <taxon>Meloidogyninae</taxon>
        <taxon>Meloidogyne</taxon>
        <taxon>Meloidogyne incognita group</taxon>
    </lineage>
</organism>
<evidence type="ECO:0000256" key="1">
    <source>
        <dbReference type="SAM" id="MobiDB-lite"/>
    </source>
</evidence>
<name>A0A915LVN9_MELJA</name>
<dbReference type="InterPro" id="IPR048863">
    <property type="entry name" value="BRR2_plug"/>
</dbReference>
<sequence length="369" mass="42513">MTDQIARSQQYEYRQNSNLVLSVDYNLTDRRARDEPTGEVMPLTKDLLRGSKMGDKYRRTAVPAEKKASKGKSRDREDIREQKTAVDEVGIAGIYKPRTQETRNTFEVFLSLIQEIIGDQPREILHGASHEILLILKSDSIREKEKKKEAEDLFSTKLTEERFALLTNLAKKITDFNPDDEDEKRDIVTIYEGTLRTAEGSGGGKADGIGEKKQLNPRDIDAHWVKRYLSKHFDPNESQQKTQEVLNILKNSVDDRACENSLVLLLGFTHFDFIKQLCQNRHMIYYCTRLKQTQGEERESIENEMASKPELKNILDELIEVREDDIVATERGKRDKAAQQRRMNEAAQEAVAAASWTQQRKVYDLEDMA</sequence>
<dbReference type="Pfam" id="PF21188">
    <property type="entry name" value="BRR2_plug"/>
    <property type="match status" value="1"/>
</dbReference>
<feature type="domain" description="Pre-mRNA-splicing helicase BRR2-like plug" evidence="3">
    <location>
        <begin position="102"/>
        <end position="169"/>
    </location>
</feature>
<dbReference type="Proteomes" id="UP000887561">
    <property type="component" value="Unplaced"/>
</dbReference>
<feature type="domain" description="Brr2 N-terminal helicase PWI" evidence="2">
    <location>
        <begin position="211"/>
        <end position="318"/>
    </location>
</feature>
<dbReference type="Pfam" id="PF18149">
    <property type="entry name" value="Helicase_PWI"/>
    <property type="match status" value="1"/>
</dbReference>
<dbReference type="InterPro" id="IPR041094">
    <property type="entry name" value="Brr2_helicase_PWI"/>
</dbReference>
<reference evidence="5" key="1">
    <citation type="submission" date="2022-11" db="UniProtKB">
        <authorList>
            <consortium name="WormBaseParasite"/>
        </authorList>
    </citation>
    <scope>IDENTIFICATION</scope>
</reference>
<proteinExistence type="predicted"/>